<dbReference type="EMBL" id="JAAORB010000044">
    <property type="protein sequence ID" value="NHQ75721.1"/>
    <property type="molecule type" value="Genomic_DNA"/>
</dbReference>
<accession>A0A967EH30</accession>
<reference evidence="1" key="1">
    <citation type="submission" date="2020-03" db="EMBL/GenBank/DDBJ databases">
        <title>Roseovarius gahaiensis sp. nov., isolated from Gahai Saline Lake, China.</title>
        <authorList>
            <person name="Sun X."/>
        </authorList>
    </citation>
    <scope>NUCLEOTIDE SEQUENCE</scope>
    <source>
        <strain evidence="1">GH877</strain>
    </source>
</reference>
<keyword evidence="2" id="KW-1185">Reference proteome</keyword>
<protein>
    <submittedName>
        <fullName evidence="1">Uncharacterized protein</fullName>
    </submittedName>
</protein>
<evidence type="ECO:0000313" key="2">
    <source>
        <dbReference type="Proteomes" id="UP000639775"/>
    </source>
</evidence>
<comment type="caution">
    <text evidence="1">The sequence shown here is derived from an EMBL/GenBank/DDBJ whole genome shotgun (WGS) entry which is preliminary data.</text>
</comment>
<gene>
    <name evidence="1" type="ORF">HAT86_14805</name>
</gene>
<organism evidence="1 2">
    <name type="scientific">Roseovarius gahaiensis</name>
    <dbReference type="NCBI Taxonomy" id="2716691"/>
    <lineage>
        <taxon>Bacteria</taxon>
        <taxon>Pseudomonadati</taxon>
        <taxon>Pseudomonadota</taxon>
        <taxon>Alphaproteobacteria</taxon>
        <taxon>Rhodobacterales</taxon>
        <taxon>Roseobacteraceae</taxon>
        <taxon>Roseovarius</taxon>
    </lineage>
</organism>
<sequence>MSATITAHVSCNGYLLFVPIFTGALSLRESAVTTAFFLGFFGFFASRLPCLFSCLDICLPPNFRGLRTGPAAFEILRSSNRVPADDDPIDQIRHGLMLFRFACARDGILMGRRGVAKKAKNSALGEKATIIHGKQECLADGQRRLACWFACLGHRIFPFCIVNQPGEVQNHRYFWQEMYYAGLIQSSIGASFRSWIAKRLDSQ</sequence>
<proteinExistence type="predicted"/>
<evidence type="ECO:0000313" key="1">
    <source>
        <dbReference type="EMBL" id="NHQ75721.1"/>
    </source>
</evidence>
<dbReference type="AlphaFoldDB" id="A0A967EH30"/>
<dbReference type="Proteomes" id="UP000639775">
    <property type="component" value="Unassembled WGS sequence"/>
</dbReference>
<name>A0A967EH30_9RHOB</name>